<evidence type="ECO:0000313" key="3">
    <source>
        <dbReference type="EMBL" id="AYV77446.1"/>
    </source>
</evidence>
<evidence type="ECO:0000256" key="1">
    <source>
        <dbReference type="PROSITE-ProRule" id="PRU00175"/>
    </source>
</evidence>
<proteinExistence type="predicted"/>
<keyword evidence="1" id="KW-0863">Zinc-finger</keyword>
<dbReference type="SUPFAM" id="SSF81901">
    <property type="entry name" value="HCP-like"/>
    <property type="match status" value="2"/>
</dbReference>
<feature type="domain" description="RING-type" evidence="2">
    <location>
        <begin position="522"/>
        <end position="558"/>
    </location>
</feature>
<reference evidence="3" key="1">
    <citation type="submission" date="2018-10" db="EMBL/GenBank/DDBJ databases">
        <title>Hidden diversity of soil giant viruses.</title>
        <authorList>
            <person name="Schulz F."/>
            <person name="Alteio L."/>
            <person name="Goudeau D."/>
            <person name="Ryan E.M."/>
            <person name="Malmstrom R.R."/>
            <person name="Blanchard J."/>
            <person name="Woyke T."/>
        </authorList>
    </citation>
    <scope>NUCLEOTIDE SEQUENCE</scope>
    <source>
        <strain evidence="3">DSV1</strain>
    </source>
</reference>
<gene>
    <name evidence="3" type="ORF">Dasosvirus3_5</name>
</gene>
<dbReference type="PANTHER" id="PTHR11102">
    <property type="entry name" value="SEL-1-LIKE PROTEIN"/>
    <property type="match status" value="1"/>
</dbReference>
<dbReference type="InterPro" id="IPR011990">
    <property type="entry name" value="TPR-like_helical_dom_sf"/>
</dbReference>
<protein>
    <recommendedName>
        <fullName evidence="2">RING-type domain-containing protein</fullName>
    </recommendedName>
</protein>
<dbReference type="SMART" id="SM00028">
    <property type="entry name" value="TPR"/>
    <property type="match status" value="2"/>
</dbReference>
<accession>A0A3G4ZRB1</accession>
<keyword evidence="1" id="KW-0479">Metal-binding</keyword>
<sequence>MEEKLVTILESTGYSYTKTNDSEILEFVNKLFFCSDQINTSILELHDPVKCFYVGLFNQIHNDTKNIEKYYLKAIESSNSDAMYNLSCYYDQLNDAKNMFKYLEMSANRDNIYALNDLAFYYQEKKHYNLAEKYYLKAIDFGFCTAMFNLANMYRSQGGKRRKNINLGEKIDCMLKYYLMAIDKGHVGAMVCLANYHEEKKSYEMMEKYYLMAIESKNSKQDSEHRINAMNYLGDHYYKMKEFDEMIQYYSMAIDEKSFISVPKMVYYYEKQKDFDNMLKYCLLSSNDIEARIIMELLDYCLTQNQMENSMKCYMILRTKGDRGNAIQHVIEYYKAKNEYADFIKFCEIAIEAGDYRALFALIGYYAVAQKDFDSTVKYYLHGIQWKHQQQYEIDKKLVVDNLDPWKNEETNMIEGTEVPLSFLVNYRCIKGLIAYYKENKQEEKLLDYYVTHIENKWANTTMVQNDMGNMLMFSKNINYYLRCRKVLGKRERRTFNRYLEIHDIVCELMKNGTLERKLIQCCICYENILEACYTCLCKTEKICSHCYAKIDKCPICDFLL</sequence>
<dbReference type="PROSITE" id="PS50089">
    <property type="entry name" value="ZF_RING_2"/>
    <property type="match status" value="1"/>
</dbReference>
<dbReference type="Gene3D" id="1.25.40.10">
    <property type="entry name" value="Tetratricopeptide repeat domain"/>
    <property type="match status" value="2"/>
</dbReference>
<evidence type="ECO:0000259" key="2">
    <source>
        <dbReference type="PROSITE" id="PS50089"/>
    </source>
</evidence>
<organism evidence="3">
    <name type="scientific">Dasosvirus sp</name>
    <dbReference type="NCBI Taxonomy" id="2487764"/>
    <lineage>
        <taxon>Viruses</taxon>
        <taxon>Varidnaviria</taxon>
        <taxon>Bamfordvirae</taxon>
        <taxon>Nucleocytoviricota</taxon>
        <taxon>Megaviricetes</taxon>
        <taxon>Imitervirales</taxon>
        <taxon>Mimiviridae</taxon>
        <taxon>Klosneuvirinae</taxon>
    </lineage>
</organism>
<dbReference type="InterPro" id="IPR050767">
    <property type="entry name" value="Sel1_AlgK"/>
</dbReference>
<dbReference type="PANTHER" id="PTHR11102:SF160">
    <property type="entry name" value="ERAD-ASSOCIATED E3 UBIQUITIN-PROTEIN LIGASE COMPONENT HRD3"/>
    <property type="match status" value="1"/>
</dbReference>
<dbReference type="GO" id="GO:0008270">
    <property type="term" value="F:zinc ion binding"/>
    <property type="evidence" value="ECO:0007669"/>
    <property type="project" value="UniProtKB-KW"/>
</dbReference>
<dbReference type="EMBL" id="MK072044">
    <property type="protein sequence ID" value="AYV77446.1"/>
    <property type="molecule type" value="Genomic_DNA"/>
</dbReference>
<dbReference type="InterPro" id="IPR019734">
    <property type="entry name" value="TPR_rpt"/>
</dbReference>
<name>A0A3G4ZRB1_9VIRU</name>
<dbReference type="InterPro" id="IPR001841">
    <property type="entry name" value="Znf_RING"/>
</dbReference>
<keyword evidence="1" id="KW-0862">Zinc</keyword>